<keyword evidence="3" id="KW-0539">Nucleus</keyword>
<evidence type="ECO:0000259" key="6">
    <source>
        <dbReference type="PROSITE" id="PS50014"/>
    </source>
</evidence>
<dbReference type="SMART" id="SM00297">
    <property type="entry name" value="BROMO"/>
    <property type="match status" value="1"/>
</dbReference>
<evidence type="ECO:0000256" key="1">
    <source>
        <dbReference type="ARBA" id="ARBA00004123"/>
    </source>
</evidence>
<feature type="domain" description="Bromo" evidence="6">
    <location>
        <begin position="488"/>
        <end position="558"/>
    </location>
</feature>
<dbReference type="Pfam" id="PF02791">
    <property type="entry name" value="DDT"/>
    <property type="match status" value="1"/>
</dbReference>
<name>A0A9W7AH27_9STRA</name>
<evidence type="ECO:0000313" key="7">
    <source>
        <dbReference type="EMBL" id="GMH71714.1"/>
    </source>
</evidence>
<comment type="subcellular location">
    <subcellularLocation>
        <location evidence="1">Nucleus</location>
    </subcellularLocation>
</comment>
<dbReference type="Proteomes" id="UP001162640">
    <property type="component" value="Unassembled WGS sequence"/>
</dbReference>
<reference evidence="8" key="1">
    <citation type="journal article" date="2023" name="Commun. Biol.">
        <title>Genome analysis of Parmales, the sister group of diatoms, reveals the evolutionary specialization of diatoms from phago-mixotrophs to photoautotrophs.</title>
        <authorList>
            <person name="Ban H."/>
            <person name="Sato S."/>
            <person name="Yoshikawa S."/>
            <person name="Yamada K."/>
            <person name="Nakamura Y."/>
            <person name="Ichinomiya M."/>
            <person name="Sato N."/>
            <person name="Blanc-Mathieu R."/>
            <person name="Endo H."/>
            <person name="Kuwata A."/>
            <person name="Ogata H."/>
        </authorList>
    </citation>
    <scope>NUCLEOTIDE SEQUENCE [LARGE SCALE GENOMIC DNA]</scope>
</reference>
<evidence type="ECO:0000256" key="5">
    <source>
        <dbReference type="SAM" id="MobiDB-lite"/>
    </source>
</evidence>
<feature type="compositionally biased region" description="Basic residues" evidence="5">
    <location>
        <begin position="810"/>
        <end position="825"/>
    </location>
</feature>
<dbReference type="PRINTS" id="PR00503">
    <property type="entry name" value="BROMODOMAIN"/>
</dbReference>
<dbReference type="InterPro" id="IPR036427">
    <property type="entry name" value="Bromodomain-like_sf"/>
</dbReference>
<feature type="compositionally biased region" description="Polar residues" evidence="5">
    <location>
        <begin position="781"/>
        <end position="792"/>
    </location>
</feature>
<dbReference type="Pfam" id="PF00439">
    <property type="entry name" value="Bromodomain"/>
    <property type="match status" value="2"/>
</dbReference>
<dbReference type="InterPro" id="IPR001487">
    <property type="entry name" value="Bromodomain"/>
</dbReference>
<feature type="domain" description="Bromo" evidence="6">
    <location>
        <begin position="1273"/>
        <end position="1345"/>
    </location>
</feature>
<dbReference type="InterPro" id="IPR018501">
    <property type="entry name" value="DDT_dom"/>
</dbReference>
<evidence type="ECO:0000256" key="2">
    <source>
        <dbReference type="ARBA" id="ARBA00023117"/>
    </source>
</evidence>
<evidence type="ECO:0000313" key="8">
    <source>
        <dbReference type="Proteomes" id="UP001162640"/>
    </source>
</evidence>
<feature type="compositionally biased region" description="Low complexity" evidence="5">
    <location>
        <begin position="716"/>
        <end position="747"/>
    </location>
</feature>
<dbReference type="PROSITE" id="PS50014">
    <property type="entry name" value="BROMODOMAIN_2"/>
    <property type="match status" value="2"/>
</dbReference>
<dbReference type="CDD" id="cd04369">
    <property type="entry name" value="Bromodomain"/>
    <property type="match status" value="1"/>
</dbReference>
<accession>A0A9W7AH27</accession>
<proteinExistence type="predicted"/>
<dbReference type="SUPFAM" id="SSF47370">
    <property type="entry name" value="Bromodomain"/>
    <property type="match status" value="2"/>
</dbReference>
<dbReference type="PANTHER" id="PTHR45926">
    <property type="entry name" value="OSJNBA0053K19.4 PROTEIN"/>
    <property type="match status" value="1"/>
</dbReference>
<dbReference type="GO" id="GO:0005634">
    <property type="term" value="C:nucleus"/>
    <property type="evidence" value="ECO:0007669"/>
    <property type="project" value="UniProtKB-SubCell"/>
</dbReference>
<keyword evidence="2 4" id="KW-0103">Bromodomain</keyword>
<feature type="compositionally biased region" description="Pro residues" evidence="5">
    <location>
        <begin position="748"/>
        <end position="759"/>
    </location>
</feature>
<protein>
    <recommendedName>
        <fullName evidence="6">Bromo domain-containing protein</fullName>
    </recommendedName>
</protein>
<dbReference type="Gene3D" id="1.20.920.10">
    <property type="entry name" value="Bromodomain-like"/>
    <property type="match status" value="2"/>
</dbReference>
<comment type="caution">
    <text evidence="7">The sequence shown here is derived from an EMBL/GenBank/DDBJ whole genome shotgun (WGS) entry which is preliminary data.</text>
</comment>
<feature type="region of interest" description="Disordered" evidence="5">
    <location>
        <begin position="684"/>
        <end position="826"/>
    </location>
</feature>
<evidence type="ECO:0000256" key="4">
    <source>
        <dbReference type="PROSITE-ProRule" id="PRU00035"/>
    </source>
</evidence>
<organism evidence="7 8">
    <name type="scientific">Triparma laevis f. inornata</name>
    <dbReference type="NCBI Taxonomy" id="1714386"/>
    <lineage>
        <taxon>Eukaryota</taxon>
        <taxon>Sar</taxon>
        <taxon>Stramenopiles</taxon>
        <taxon>Ochrophyta</taxon>
        <taxon>Bolidophyceae</taxon>
        <taxon>Parmales</taxon>
        <taxon>Triparmaceae</taxon>
        <taxon>Triparma</taxon>
    </lineage>
</organism>
<dbReference type="EMBL" id="BLQM01000168">
    <property type="protein sequence ID" value="GMH71714.1"/>
    <property type="molecule type" value="Genomic_DNA"/>
</dbReference>
<gene>
    <name evidence="7" type="ORF">TL16_g05727</name>
</gene>
<evidence type="ECO:0000256" key="3">
    <source>
        <dbReference type="ARBA" id="ARBA00023242"/>
    </source>
</evidence>
<sequence>MDPPIIFRGESSSSSILIAPEKAKSHKKKIRTEVVPMQKKGKGGGKVVFRTSDGRVVDSILSKVHNPPLSFLTTSLNAPQIMLLRPCLSCIGCLKQTSCTLCTLCLKNQRCVSRYCRNVRDLNGEGRDTSKEFLFDNEGWKVQMKLARKILASKAREGLNSYNAQVDRYGTKLKLNLNRYEGSDFKNVAVKVQPEGKRITLKVNSQLSLLWSDGQRYTARIHDRTANRIRVKYDYDGTLSEFLDPMDGQVGMWDLRIEGREEGRRFEEGGGGREGVGAVLESFGQIAHSPNFSTPNIIIPLHFSTSINYAYPTSPNNLDPLKHFGQIAHSPNFSTPNIIIPLHFSTSINYAYPTSPNNLDPLKQYEPRFNSPQPSQPTRYFEVQYVSKVELGPDPAGRSLEIALVTDNMGGGEIGSKRQGGRRAKPKPIVGRPIYTVGLRTSSGEVVQLSSSDSPTIAWTSALTQTPSLLSNATAKLRRCVAVVYRMCAIPECVPFLEMVDKRDLRDYEHLIRHELSFRKIRDNLANFVYEDQYQFASDVRLLFYNSQMYNDADTDIYHQSVELLRIFERFFLDWVVNPPNEVASGLWDEWYTMRYFDVVDDTHLTGFCASCEKNKFKDGEEVFTVCTICEDNHCRECSASQTSIMGVSFEPKHRGERVCKRCRPVALHKFKAFVPPVKVTKAMKRKASADKKAQKTTAATNGASKPPPKKRKVDSAPVASASASTSSSSGVAAPTTTTMPTTTPAAPNNPNPNEPPPVVNGNGNGNGNGLNGNHAGGFLPTSTPTPNLSISPTPPPVPMDVATTTPPKSAKKGRGKPKGPAKAKPKLEDAVWDVMAFGNEEDSFLFRENSKTLKFSSGWAKDTNNEKGSKSGLWRSPMGVICDTHLEVAKANTLEMTWYKSLFPEKPKKSMGDAWYIAKIKEVEDEERVKYGPPGEGGMVDKDKLKHRWNMEVVLAALNEKRGSQKGAAKYGDEYPSPLVRRASIEKVGADARRSIEVMPELTAEMIPEFGGGFGLFGLQDAKIQLMLEGLPFAEEILPMEYNFYEANCLLQNAEMQEVNKTQLSDADNISSTHLKRRLYEEISAWGFAKAESANDILTSTPTTGPNCQLQSPFPAIPNSCWDSLLGSWEYFNQFQDFLKFSPVSLEQFCLAVSSNDESGGDLVLTAGDGLVYDEMCCTLSRVLYIELKYLMEFQKVADCVDFYSQKVLNIHTWPEIAAQGICSLLPLKRHKGPDQKKFNPGQVKSEVNRAASFYYPGDGMASCVDILIVLGNHPLLEQFMHLEIDPDLAMPINGDKRVKPRDFSTIKRKISGSTYKHHSEFAADVRLTFATPLTYELPTTPAHQAAVHLFIYFERLYSKWILEEPDWKTKKINVYDNIDTINWRRRKKKGGGEMTSLASAKDFAMNGISMDGLGLGFPLGWQGRVSQRTYATNHIDRFFMSPDGRVYRSFVSISYDFPAIIVDREMFKEWEKQFLMGGKNYKAREVQQYVGVEFEEVEPEETKIKSDLTNDMPQDPTLTHPSWFVDKAASSYIKEDDSEGLSKNANPETVSPAMFGYRIRADVTKDIQMEDIDEFEEVLFLLRKRDPDQWSVKERLKVISYLADFVMETNQFEAFVRPRDDDDVVDGEEDSGPGKFEVDKEDAEAGAEVIAALAFGDIQNQQQSPSEQKFLQWKASVKILPCSDMMSDSSEKFNCHFCKSTRESGPAVKNQEKDSWVMCPQVMTGVVPSSLDAFTGEVKEEPTEGTVRGEREIERIKEVQGAEPINVHESCLRSVWFGRDVSHSKMLKEEKALRQNKTLKDDRQYTTSALGRDGSGAEYFALKGRVFRREPERWTLVVSLPELVKSLDSKNMFERNLKRSIMLRVGGMGRGVESVGGEKVGEEELGPLDLEMLAKRKLLTTIPKVRPADDEAAQELQFALSQVKTSLRCLEYYSLYVKKYEETRNVAGEEEAGRFWQEYQTDFMEYFNTPVEKANAIGWMRPCWGQTVRELRGESVAKRVLMSDAWYKRRSQLFPQKDRELSANFPKIEPWEETLSVNGVFWKDYSGGYAGEKYAIQPVLRLNEKGEDMLAIYPNLTVAARAVDCEEELRLGEGGERRGGGLGTRDKIAACCLSYMEGPVLGSSFLLAPYQCTPEGQRIPGMVVDHKSKPVAVPSEVDVMQKYANVLVDPNFVHIAEEPQKLSSVRRAVNSMTVNVPSVKPFTVSNSVLNIRLMRLKAAIFNIYSCIPKGEDYCGQSITGLKNDLGLSLDLEAWECALVLAQNPKEIDLLLTNLIKALPGSFVSERFKITMFCSGVASTCASIAAKAYALDRMIGVNFQGAGAWNPKGRSSRAKKELSVICNENTLAGYLSLPFGRVEGWIAGGGGVGASVLQGFHLREAHGRARRVRGEGGRAEAS</sequence>